<proteinExistence type="predicted"/>
<dbReference type="EMBL" id="GITU01009029">
    <property type="protein sequence ID" value="MBC1177732.1"/>
    <property type="molecule type" value="Transcribed_RNA"/>
</dbReference>
<dbReference type="InterPro" id="IPR011333">
    <property type="entry name" value="SKP1/BTB/POZ_sf"/>
</dbReference>
<dbReference type="CDD" id="cd18186">
    <property type="entry name" value="BTB_POZ_ZBTB_KLHL-like"/>
    <property type="match status" value="1"/>
</dbReference>
<evidence type="ECO:0000313" key="1">
    <source>
        <dbReference type="EMBL" id="MBC1177732.1"/>
    </source>
</evidence>
<dbReference type="EnsemblMetazoa" id="LLOJ008231-RA">
    <property type="protein sequence ID" value="LLOJ008231-PA"/>
    <property type="gene ID" value="LLOJ008231"/>
</dbReference>
<reference evidence="3" key="1">
    <citation type="submission" date="2012-05" db="EMBL/GenBank/DDBJ databases">
        <title>Whole Genome Assembly of Lutzomyia longipalpis.</title>
        <authorList>
            <person name="Richards S."/>
            <person name="Qu C."/>
            <person name="Dillon R."/>
            <person name="Worley K."/>
            <person name="Scherer S."/>
            <person name="Batterton M."/>
            <person name="Taylor A."/>
            <person name="Hawes A."/>
            <person name="Hernandez B."/>
            <person name="Kovar C."/>
            <person name="Mandapat C."/>
            <person name="Pham C."/>
            <person name="Qu C."/>
            <person name="Jing C."/>
            <person name="Bess C."/>
            <person name="Bandaranaike D."/>
            <person name="Ngo D."/>
            <person name="Ongeri F."/>
            <person name="Arias F."/>
            <person name="Lara F."/>
            <person name="Weissenberger G."/>
            <person name="Kamau G."/>
            <person name="Han H."/>
            <person name="Shen H."/>
            <person name="Dinh H."/>
            <person name="Khalil I."/>
            <person name="Jones J."/>
            <person name="Shafer J."/>
            <person name="Jayaseelan J."/>
            <person name="Quiroz J."/>
            <person name="Blankenburg K."/>
            <person name="Nguyen L."/>
            <person name="Jackson L."/>
            <person name="Francisco L."/>
            <person name="Tang L.-Y."/>
            <person name="Pu L.-L."/>
            <person name="Perales L."/>
            <person name="Lorensuhewa L."/>
            <person name="Munidasa M."/>
            <person name="Coyle M."/>
            <person name="Taylor M."/>
            <person name="Puazo M."/>
            <person name="Firestine M."/>
            <person name="Scheel M."/>
            <person name="Javaid M."/>
            <person name="Wang M."/>
            <person name="Li M."/>
            <person name="Tabassum N."/>
            <person name="Saada N."/>
            <person name="Osuji N."/>
            <person name="Aqrawi P."/>
            <person name="Fu Q."/>
            <person name="Thornton R."/>
            <person name="Raj R."/>
            <person name="Goodspeed R."/>
            <person name="Mata R."/>
            <person name="Najjar R."/>
            <person name="Gubbala S."/>
            <person name="Lee S."/>
            <person name="Denson S."/>
            <person name="Patil S."/>
            <person name="Macmil S."/>
            <person name="Qi S."/>
            <person name="Matskevitch T."/>
            <person name="Palculict T."/>
            <person name="Mathew T."/>
            <person name="Vee V."/>
            <person name="Velamala V."/>
            <person name="Korchina V."/>
            <person name="Cai W."/>
            <person name="Liu W."/>
            <person name="Dai W."/>
            <person name="Zou X."/>
            <person name="Zhu Y."/>
            <person name="Zhang Y."/>
            <person name="Wu Y.-Q."/>
            <person name="Xin Y."/>
            <person name="Nazarath L."/>
            <person name="Kovar C."/>
            <person name="Han Y."/>
            <person name="Muzny D."/>
            <person name="Gibbs R."/>
        </authorList>
    </citation>
    <scope>NUCLEOTIDE SEQUENCE [LARGE SCALE GENOMIC DNA]</scope>
    <source>
        <strain evidence="3">Jacobina</strain>
    </source>
</reference>
<protein>
    <submittedName>
        <fullName evidence="1">Putative topoisomerase top1-interacting protein btbd1</fullName>
    </submittedName>
</protein>
<dbReference type="EMBL" id="AJWK01027788">
    <property type="status" value="NOT_ANNOTATED_CDS"/>
    <property type="molecule type" value="Genomic_DNA"/>
</dbReference>
<dbReference type="PANTHER" id="PTHR45774:SF3">
    <property type="entry name" value="BTB (POZ) DOMAIN-CONTAINING 2B-RELATED"/>
    <property type="match status" value="1"/>
</dbReference>
<dbReference type="Proteomes" id="UP000092461">
    <property type="component" value="Unassembled WGS sequence"/>
</dbReference>
<name>A0A1B0CTN1_LUTLO</name>
<dbReference type="GO" id="GO:0016853">
    <property type="term" value="F:isomerase activity"/>
    <property type="evidence" value="ECO:0007669"/>
    <property type="project" value="UniProtKB-KW"/>
</dbReference>
<evidence type="ECO:0000313" key="3">
    <source>
        <dbReference type="Proteomes" id="UP000092461"/>
    </source>
</evidence>
<accession>A0A1B0CTN1</accession>
<dbReference type="PANTHER" id="PTHR45774">
    <property type="entry name" value="BTB/POZ DOMAIN-CONTAINING"/>
    <property type="match status" value="1"/>
</dbReference>
<keyword evidence="1" id="KW-0413">Isomerase</keyword>
<dbReference type="VEuPathDB" id="VectorBase:LLONM1_003610"/>
<dbReference type="AlphaFoldDB" id="A0A1B0CTN1"/>
<dbReference type="Gene3D" id="3.30.710.10">
    <property type="entry name" value="Potassium Channel Kv1.1, Chain A"/>
    <property type="match status" value="1"/>
</dbReference>
<evidence type="ECO:0000313" key="2">
    <source>
        <dbReference type="EnsemblMetazoa" id="LLOJ008231-PA"/>
    </source>
</evidence>
<dbReference type="VEuPathDB" id="VectorBase:LLOJ008231"/>
<keyword evidence="3" id="KW-1185">Reference proteome</keyword>
<organism evidence="2 3">
    <name type="scientific">Lutzomyia longipalpis</name>
    <name type="common">Sand fly</name>
    <dbReference type="NCBI Taxonomy" id="7200"/>
    <lineage>
        <taxon>Eukaryota</taxon>
        <taxon>Metazoa</taxon>
        <taxon>Ecdysozoa</taxon>
        <taxon>Arthropoda</taxon>
        <taxon>Hexapoda</taxon>
        <taxon>Insecta</taxon>
        <taxon>Pterygota</taxon>
        <taxon>Neoptera</taxon>
        <taxon>Endopterygota</taxon>
        <taxon>Diptera</taxon>
        <taxon>Nematocera</taxon>
        <taxon>Psychodoidea</taxon>
        <taxon>Psychodidae</taxon>
        <taxon>Lutzomyia</taxon>
        <taxon>Lutzomyia</taxon>
    </lineage>
</organism>
<sequence length="314" mass="36584">MSQKFEIEPVSGEIREYTCRALNGINAIEVTRTGRDDFIHYYFGTYQDLAFTFPSDKESSKIFVEKHLVVSKGEAFKSFKRGAQNVITDVSLDTFKEMIQHIYGGPHVNIHEGNFLEILRASQKFSVHSLTYEVLLFLVDFLNGENLPKYFVEIDKFSIKMINDFMRHTCIVSPLVIIENLTISDPAYKRLLSIILEFPCLSCTEFELYNGIMCMLKKEFQRLKKPLIDEEFRNELGQMIYLIRFPAMSLEDLMECAKKPTLLTSQELIDIQMWVKERIFSQSLQFFSVAPRLTRLHPNLQKSYIKPHQGPQEC</sequence>
<reference evidence="1" key="2">
    <citation type="journal article" date="2020" name="BMC">
        <title>Leishmania infection induces a limited differential gene expression in the sand fly midgut.</title>
        <authorList>
            <person name="Coutinho-Abreu I.V."/>
            <person name="Serafim T.D."/>
            <person name="Meneses C."/>
            <person name="Kamhawi S."/>
            <person name="Oliveira F."/>
            <person name="Valenzuela J.G."/>
        </authorList>
    </citation>
    <scope>NUCLEOTIDE SEQUENCE</scope>
    <source>
        <strain evidence="1">Jacobina</strain>
        <tissue evidence="1">Midgut</tissue>
    </source>
</reference>
<reference evidence="2" key="3">
    <citation type="submission" date="2020-05" db="UniProtKB">
        <authorList>
            <consortium name="EnsemblMetazoa"/>
        </authorList>
    </citation>
    <scope>IDENTIFICATION</scope>
    <source>
        <strain evidence="2">Jacobina</strain>
    </source>
</reference>